<dbReference type="EMBL" id="ML179537">
    <property type="protein sequence ID" value="THU85629.1"/>
    <property type="molecule type" value="Genomic_DNA"/>
</dbReference>
<keyword evidence="2" id="KW-1185">Reference proteome</keyword>
<name>A0A4S8LA63_DENBC</name>
<protein>
    <submittedName>
        <fullName evidence="1">Uncharacterized protein</fullName>
    </submittedName>
</protein>
<reference evidence="1 2" key="1">
    <citation type="journal article" date="2019" name="Nat. Ecol. Evol.">
        <title>Megaphylogeny resolves global patterns of mushroom evolution.</title>
        <authorList>
            <person name="Varga T."/>
            <person name="Krizsan K."/>
            <person name="Foldi C."/>
            <person name="Dima B."/>
            <person name="Sanchez-Garcia M."/>
            <person name="Sanchez-Ramirez S."/>
            <person name="Szollosi G.J."/>
            <person name="Szarkandi J.G."/>
            <person name="Papp V."/>
            <person name="Albert L."/>
            <person name="Andreopoulos W."/>
            <person name="Angelini C."/>
            <person name="Antonin V."/>
            <person name="Barry K.W."/>
            <person name="Bougher N.L."/>
            <person name="Buchanan P."/>
            <person name="Buyck B."/>
            <person name="Bense V."/>
            <person name="Catcheside P."/>
            <person name="Chovatia M."/>
            <person name="Cooper J."/>
            <person name="Damon W."/>
            <person name="Desjardin D."/>
            <person name="Finy P."/>
            <person name="Geml J."/>
            <person name="Haridas S."/>
            <person name="Hughes K."/>
            <person name="Justo A."/>
            <person name="Karasinski D."/>
            <person name="Kautmanova I."/>
            <person name="Kiss B."/>
            <person name="Kocsube S."/>
            <person name="Kotiranta H."/>
            <person name="LaButti K.M."/>
            <person name="Lechner B.E."/>
            <person name="Liimatainen K."/>
            <person name="Lipzen A."/>
            <person name="Lukacs Z."/>
            <person name="Mihaltcheva S."/>
            <person name="Morgado L.N."/>
            <person name="Niskanen T."/>
            <person name="Noordeloos M.E."/>
            <person name="Ohm R.A."/>
            <person name="Ortiz-Santana B."/>
            <person name="Ovrebo C."/>
            <person name="Racz N."/>
            <person name="Riley R."/>
            <person name="Savchenko A."/>
            <person name="Shiryaev A."/>
            <person name="Soop K."/>
            <person name="Spirin V."/>
            <person name="Szebenyi C."/>
            <person name="Tomsovsky M."/>
            <person name="Tulloss R.E."/>
            <person name="Uehling J."/>
            <person name="Grigoriev I.V."/>
            <person name="Vagvolgyi C."/>
            <person name="Papp T."/>
            <person name="Martin F.M."/>
            <person name="Miettinen O."/>
            <person name="Hibbett D.S."/>
            <person name="Nagy L.G."/>
        </authorList>
    </citation>
    <scope>NUCLEOTIDE SEQUENCE [LARGE SCALE GENOMIC DNA]</scope>
    <source>
        <strain evidence="1 2">CBS 962.96</strain>
    </source>
</reference>
<sequence>MTGDGKQNELFDFKNVHQQNQSIINSSSCSYLSDLWLFTSDYCYLCHFGLPGCSLFELDQSDTFHLLLLTELLHASPSSSSAGLKRSRGTSAAVIVLQAVHIHWQKLELEFLQS</sequence>
<dbReference type="Proteomes" id="UP000297245">
    <property type="component" value="Unassembled WGS sequence"/>
</dbReference>
<proteinExistence type="predicted"/>
<evidence type="ECO:0000313" key="1">
    <source>
        <dbReference type="EMBL" id="THU85629.1"/>
    </source>
</evidence>
<gene>
    <name evidence="1" type="ORF">K435DRAFT_869098</name>
</gene>
<accession>A0A4S8LA63</accession>
<evidence type="ECO:0000313" key="2">
    <source>
        <dbReference type="Proteomes" id="UP000297245"/>
    </source>
</evidence>
<organism evidence="1 2">
    <name type="scientific">Dendrothele bispora (strain CBS 962.96)</name>
    <dbReference type="NCBI Taxonomy" id="1314807"/>
    <lineage>
        <taxon>Eukaryota</taxon>
        <taxon>Fungi</taxon>
        <taxon>Dikarya</taxon>
        <taxon>Basidiomycota</taxon>
        <taxon>Agaricomycotina</taxon>
        <taxon>Agaricomycetes</taxon>
        <taxon>Agaricomycetidae</taxon>
        <taxon>Agaricales</taxon>
        <taxon>Agaricales incertae sedis</taxon>
        <taxon>Dendrothele</taxon>
    </lineage>
</organism>
<dbReference type="AlphaFoldDB" id="A0A4S8LA63"/>